<dbReference type="SUPFAM" id="SSF55653">
    <property type="entry name" value="Ribosomal protein L9 C-domain"/>
    <property type="match status" value="1"/>
</dbReference>
<evidence type="ECO:0000256" key="2">
    <source>
        <dbReference type="ARBA" id="ARBA00022730"/>
    </source>
</evidence>
<dbReference type="InterPro" id="IPR036935">
    <property type="entry name" value="Ribosomal_bL9_N_sf"/>
</dbReference>
<dbReference type="GO" id="GO:0005840">
    <property type="term" value="C:ribosome"/>
    <property type="evidence" value="ECO:0007669"/>
    <property type="project" value="UniProtKB-KW"/>
</dbReference>
<dbReference type="InterPro" id="IPR020594">
    <property type="entry name" value="Ribosomal_bL9_bac/chp"/>
</dbReference>
<dbReference type="Gene3D" id="3.40.5.10">
    <property type="entry name" value="Ribosomal protein L9, N-terminal domain"/>
    <property type="match status" value="1"/>
</dbReference>
<dbReference type="SUPFAM" id="SSF55658">
    <property type="entry name" value="L9 N-domain-like"/>
    <property type="match status" value="1"/>
</dbReference>
<evidence type="ECO:0000256" key="1">
    <source>
        <dbReference type="ARBA" id="ARBA00010605"/>
    </source>
</evidence>
<protein>
    <recommendedName>
        <fullName evidence="6 7">Large ribosomal subunit protein bL9</fullName>
    </recommendedName>
</protein>
<dbReference type="Pfam" id="PF03948">
    <property type="entry name" value="Ribosomal_L9_C"/>
    <property type="match status" value="1"/>
</dbReference>
<evidence type="ECO:0000256" key="3">
    <source>
        <dbReference type="ARBA" id="ARBA00022884"/>
    </source>
</evidence>
<dbReference type="GO" id="GO:0019843">
    <property type="term" value="F:rRNA binding"/>
    <property type="evidence" value="ECO:0007669"/>
    <property type="project" value="UniProtKB-UniRule"/>
</dbReference>
<name>A0A4D6YC10_BUCMH</name>
<evidence type="ECO:0000256" key="5">
    <source>
        <dbReference type="ARBA" id="ARBA00023274"/>
    </source>
</evidence>
<dbReference type="GO" id="GO:1990904">
    <property type="term" value="C:ribonucleoprotein complex"/>
    <property type="evidence" value="ECO:0007669"/>
    <property type="project" value="UniProtKB-KW"/>
</dbReference>
<dbReference type="HAMAP" id="MF_00503">
    <property type="entry name" value="Ribosomal_bL9"/>
    <property type="match status" value="1"/>
</dbReference>
<dbReference type="AlphaFoldDB" id="A0A4D6YC10"/>
<dbReference type="OrthoDB" id="9788336at2"/>
<dbReference type="Gene3D" id="3.10.430.100">
    <property type="entry name" value="Ribosomal protein L9, C-terminal domain"/>
    <property type="match status" value="1"/>
</dbReference>
<gene>
    <name evidence="7" type="primary">rplI</name>
    <name evidence="9" type="ORF">D9V73_02655</name>
</gene>
<feature type="domain" description="Ribosomal protein L9" evidence="8">
    <location>
        <begin position="13"/>
        <end position="40"/>
    </location>
</feature>
<accession>A0A4D6YC10</accession>
<keyword evidence="3 7" id="KW-0694">RNA-binding</keyword>
<evidence type="ECO:0000256" key="6">
    <source>
        <dbReference type="ARBA" id="ARBA00035292"/>
    </source>
</evidence>
<keyword evidence="5 7" id="KW-0687">Ribonucleoprotein</keyword>
<keyword evidence="4 7" id="KW-0689">Ribosomal protein</keyword>
<dbReference type="PANTHER" id="PTHR21368">
    <property type="entry name" value="50S RIBOSOMAL PROTEIN L9"/>
    <property type="match status" value="1"/>
</dbReference>
<dbReference type="InterPro" id="IPR020070">
    <property type="entry name" value="Ribosomal_bL9_N"/>
</dbReference>
<evidence type="ECO:0000313" key="9">
    <source>
        <dbReference type="EMBL" id="QCI23514.1"/>
    </source>
</evidence>
<dbReference type="PROSITE" id="PS00651">
    <property type="entry name" value="RIBOSOMAL_L9"/>
    <property type="match status" value="1"/>
</dbReference>
<dbReference type="NCBIfam" id="TIGR00158">
    <property type="entry name" value="L9"/>
    <property type="match status" value="1"/>
</dbReference>
<evidence type="ECO:0000259" key="8">
    <source>
        <dbReference type="PROSITE" id="PS00651"/>
    </source>
</evidence>
<dbReference type="RefSeq" id="WP_158336724.1">
    <property type="nucleotide sequence ID" value="NZ_CP033004.1"/>
</dbReference>
<dbReference type="GO" id="GO:0006412">
    <property type="term" value="P:translation"/>
    <property type="evidence" value="ECO:0007669"/>
    <property type="project" value="UniProtKB-UniRule"/>
</dbReference>
<dbReference type="Proteomes" id="UP000298566">
    <property type="component" value="Chromosome"/>
</dbReference>
<evidence type="ECO:0000256" key="7">
    <source>
        <dbReference type="HAMAP-Rule" id="MF_00503"/>
    </source>
</evidence>
<dbReference type="GO" id="GO:0003735">
    <property type="term" value="F:structural constituent of ribosome"/>
    <property type="evidence" value="ECO:0007669"/>
    <property type="project" value="InterPro"/>
</dbReference>
<reference evidence="9 10" key="1">
    <citation type="submission" date="2018-10" db="EMBL/GenBank/DDBJ databases">
        <title>Comparative functional genomics of the obligate endosymbiont Buchnera aphidicola.</title>
        <authorList>
            <person name="Chong R.A."/>
        </authorList>
    </citation>
    <scope>NUCLEOTIDE SEQUENCE [LARGE SCALE GENOMIC DNA]</scope>
    <source>
        <strain evidence="9 10">Mrh</strain>
    </source>
</reference>
<evidence type="ECO:0000256" key="4">
    <source>
        <dbReference type="ARBA" id="ARBA00022980"/>
    </source>
</evidence>
<dbReference type="InterPro" id="IPR020069">
    <property type="entry name" value="Ribosomal_bL9_C"/>
</dbReference>
<evidence type="ECO:0000313" key="10">
    <source>
        <dbReference type="Proteomes" id="UP000298566"/>
    </source>
</evidence>
<dbReference type="Pfam" id="PF01281">
    <property type="entry name" value="Ribosomal_L9_N"/>
    <property type="match status" value="1"/>
</dbReference>
<keyword evidence="2 7" id="KW-0699">rRNA-binding</keyword>
<dbReference type="InterPro" id="IPR036791">
    <property type="entry name" value="Ribosomal_bL9_C_sf"/>
</dbReference>
<comment type="similarity">
    <text evidence="1 7">Belongs to the bacterial ribosomal protein bL9 family.</text>
</comment>
<dbReference type="InterPro" id="IPR009027">
    <property type="entry name" value="Ribosomal_bL9/RNase_H1_N"/>
</dbReference>
<organism evidence="9 10">
    <name type="scientific">Buchnera aphidicola subsp. Melaphis rhois</name>
    <dbReference type="NCBI Taxonomy" id="118103"/>
    <lineage>
        <taxon>Bacteria</taxon>
        <taxon>Pseudomonadati</taxon>
        <taxon>Pseudomonadota</taxon>
        <taxon>Gammaproteobacteria</taxon>
        <taxon>Enterobacterales</taxon>
        <taxon>Erwiniaceae</taxon>
        <taxon>Buchnera</taxon>
    </lineage>
</organism>
<comment type="function">
    <text evidence="7">Binds to the 23S rRNA.</text>
</comment>
<dbReference type="InterPro" id="IPR000244">
    <property type="entry name" value="Ribosomal_bL9"/>
</dbReference>
<sequence>MQIVLVTKIENVGNLGDIIHVKPGYARNFLIPFGKAIIATKSNIELILNKKKKLEQKLLEKLSLAKSRIDKINMIAQPIIIFSKSRKEGKLFGSVGPRDIAETLSNLSGIEVKKGEVHISEGLLREVGQYNVVFKPHHQVETIISINIISKDNNSLKQV</sequence>
<dbReference type="EMBL" id="CP033004">
    <property type="protein sequence ID" value="QCI23514.1"/>
    <property type="molecule type" value="Genomic_DNA"/>
</dbReference>
<proteinExistence type="inferred from homology"/>